<gene>
    <name evidence="5" type="ORF">LCY76_22980</name>
</gene>
<dbReference type="GO" id="GO:0006633">
    <property type="term" value="P:fatty acid biosynthetic process"/>
    <property type="evidence" value="ECO:0007669"/>
    <property type="project" value="InterPro"/>
</dbReference>
<dbReference type="PROSITE" id="PS00606">
    <property type="entry name" value="KS3_1"/>
    <property type="match status" value="1"/>
</dbReference>
<sequence length="419" mass="47151">MMKDIYLSGTGLITSLGQDNLAWKNLFKDEHKPDNRSYLLNNNIELEYPVFSIKEEELTYHKEKWFKEFGIQEHHIEKFLLEDKDFLLLLLVSLIGLRNANITSSDKTVGLVIAHENLGVNHLINGLIQKPNLLDPSSPLDSFQQYKNDFFRLQNFNFLYHLAKILKINGPTYTINNACASGLYALELGSNLIKTDQADIVLVVSSDYAHVTEYLWLNEKGFNATNDIIAPFDQHATGSVLGDGAGAIILESEDSLLQRNHSPLGRYITTAFQQDHWRISLPDVTAKSYSKAIKNALSRYGNNVDLIIPHGTGIPMWDKYEAREITSSFKDLNLQIPDLAAFKGFTGHTLGANSLIELILGMFSLIEDVIPPLFPQNFHPHQDILLPFTKKKTTKKMNSVLKTVAAYGGFNAATIIEKI</sequence>
<dbReference type="InterPro" id="IPR000794">
    <property type="entry name" value="Beta-ketoacyl_synthase"/>
</dbReference>
<comment type="similarity">
    <text evidence="1 3">Belongs to the thiolase-like superfamily. Beta-ketoacyl-ACP synthases family.</text>
</comment>
<proteinExistence type="inferred from homology"/>
<dbReference type="InterPro" id="IPR014031">
    <property type="entry name" value="Ketoacyl_synth_C"/>
</dbReference>
<feature type="domain" description="Ketosynthase family 3 (KS3)" evidence="4">
    <location>
        <begin position="1"/>
        <end position="418"/>
    </location>
</feature>
<evidence type="ECO:0000256" key="2">
    <source>
        <dbReference type="ARBA" id="ARBA00022679"/>
    </source>
</evidence>
<dbReference type="PROSITE" id="PS00098">
    <property type="entry name" value="THIOLASE_1"/>
    <property type="match status" value="1"/>
</dbReference>
<comment type="caution">
    <text evidence="5">The sequence shown here is derived from an EMBL/GenBank/DDBJ whole genome shotgun (WGS) entry which is preliminary data.</text>
</comment>
<dbReference type="Gene3D" id="3.40.47.10">
    <property type="match status" value="1"/>
</dbReference>
<protein>
    <submittedName>
        <fullName evidence="5">Beta-ketoacyl synthase</fullName>
    </submittedName>
</protein>
<dbReference type="InterPro" id="IPR014030">
    <property type="entry name" value="Ketoacyl_synth_N"/>
</dbReference>
<dbReference type="PROSITE" id="PS52004">
    <property type="entry name" value="KS3_2"/>
    <property type="match status" value="1"/>
</dbReference>
<dbReference type="RefSeq" id="WP_248254809.1">
    <property type="nucleotide sequence ID" value="NZ_JAIWJX010000004.1"/>
</dbReference>
<dbReference type="InterPro" id="IPR020615">
    <property type="entry name" value="Thiolase_acyl_enz_int_AS"/>
</dbReference>
<dbReference type="InterPro" id="IPR018201">
    <property type="entry name" value="Ketoacyl_synth_AS"/>
</dbReference>
<reference evidence="5" key="1">
    <citation type="submission" date="2021-09" db="EMBL/GenBank/DDBJ databases">
        <title>Genome analysis of Fictibacillus sp. KIGAM418 isolated from marine sediment.</title>
        <authorList>
            <person name="Seo M.-J."/>
            <person name="Cho E.-S."/>
            <person name="Hwang C.Y."/>
        </authorList>
    </citation>
    <scope>NUCLEOTIDE SEQUENCE</scope>
    <source>
        <strain evidence="5">KIGAM418</strain>
    </source>
</reference>
<dbReference type="PANTHER" id="PTHR11712">
    <property type="entry name" value="POLYKETIDE SYNTHASE-RELATED"/>
    <property type="match status" value="1"/>
</dbReference>
<organism evidence="5 6">
    <name type="scientific">Fictibacillus marinisediminis</name>
    <dbReference type="NCBI Taxonomy" id="2878389"/>
    <lineage>
        <taxon>Bacteria</taxon>
        <taxon>Bacillati</taxon>
        <taxon>Bacillota</taxon>
        <taxon>Bacilli</taxon>
        <taxon>Bacillales</taxon>
        <taxon>Fictibacillaceae</taxon>
        <taxon>Fictibacillus</taxon>
    </lineage>
</organism>
<keyword evidence="6" id="KW-1185">Reference proteome</keyword>
<dbReference type="EMBL" id="JAIWJX010000004">
    <property type="protein sequence ID" value="MCK6259439.1"/>
    <property type="molecule type" value="Genomic_DNA"/>
</dbReference>
<dbReference type="Proteomes" id="UP001139011">
    <property type="component" value="Unassembled WGS sequence"/>
</dbReference>
<keyword evidence="2 3" id="KW-0808">Transferase</keyword>
<dbReference type="PANTHER" id="PTHR11712:SF336">
    <property type="entry name" value="3-OXOACYL-[ACYL-CARRIER-PROTEIN] SYNTHASE, MITOCHONDRIAL"/>
    <property type="match status" value="1"/>
</dbReference>
<name>A0A9X1XKZ0_9BACL</name>
<dbReference type="Pfam" id="PF02801">
    <property type="entry name" value="Ketoacyl-synt_C"/>
    <property type="match status" value="1"/>
</dbReference>
<dbReference type="GO" id="GO:0004315">
    <property type="term" value="F:3-oxoacyl-[acyl-carrier-protein] synthase activity"/>
    <property type="evidence" value="ECO:0007669"/>
    <property type="project" value="InterPro"/>
</dbReference>
<evidence type="ECO:0000313" key="6">
    <source>
        <dbReference type="Proteomes" id="UP001139011"/>
    </source>
</evidence>
<dbReference type="SUPFAM" id="SSF53901">
    <property type="entry name" value="Thiolase-like"/>
    <property type="match status" value="1"/>
</dbReference>
<dbReference type="InterPro" id="IPR016039">
    <property type="entry name" value="Thiolase-like"/>
</dbReference>
<evidence type="ECO:0000313" key="5">
    <source>
        <dbReference type="EMBL" id="MCK6259439.1"/>
    </source>
</evidence>
<accession>A0A9X1XKZ0</accession>
<evidence type="ECO:0000259" key="4">
    <source>
        <dbReference type="PROSITE" id="PS52004"/>
    </source>
</evidence>
<evidence type="ECO:0000256" key="1">
    <source>
        <dbReference type="ARBA" id="ARBA00008467"/>
    </source>
</evidence>
<evidence type="ECO:0000256" key="3">
    <source>
        <dbReference type="RuleBase" id="RU003694"/>
    </source>
</evidence>
<dbReference type="AlphaFoldDB" id="A0A9X1XKZ0"/>
<dbReference type="Pfam" id="PF00109">
    <property type="entry name" value="ketoacyl-synt"/>
    <property type="match status" value="1"/>
</dbReference>
<dbReference type="InterPro" id="IPR020841">
    <property type="entry name" value="PKS_Beta-ketoAc_synthase_dom"/>
</dbReference>